<evidence type="ECO:0000313" key="1">
    <source>
        <dbReference type="EMBL" id="MPM93579.1"/>
    </source>
</evidence>
<gene>
    <name evidence="1" type="ORF">SDC9_140719</name>
</gene>
<reference evidence="1" key="1">
    <citation type="submission" date="2019-08" db="EMBL/GenBank/DDBJ databases">
        <authorList>
            <person name="Kucharzyk K."/>
            <person name="Murdoch R.W."/>
            <person name="Higgins S."/>
            <person name="Loffler F."/>
        </authorList>
    </citation>
    <scope>NUCLEOTIDE SEQUENCE</scope>
</reference>
<sequence>MHGHVLGGSGVTVELHDHADARAVQVGSQVGAVEALEATERHVFADLADQALADVFQRGAKAVLLIGQCTQGFHRGGVVQRHQLGCGVGHGDKAVVLGNEVGFAVGFHQRAHLAVHESGDHAFSSDTRGSLACLGAELDAQQLFSLGHIAISFGQSLLAFHHGGVGLGAQFSDHACSNCHRISPVSVRFVTGTTYANWQRHETRLCDTPPVHSFLRKSSQDSG</sequence>
<accession>A0A645DWB5</accession>
<protein>
    <submittedName>
        <fullName evidence="1">Uncharacterized protein</fullName>
    </submittedName>
</protein>
<comment type="caution">
    <text evidence="1">The sequence shown here is derived from an EMBL/GenBank/DDBJ whole genome shotgun (WGS) entry which is preliminary data.</text>
</comment>
<name>A0A645DWB5_9ZZZZ</name>
<organism evidence="1">
    <name type="scientific">bioreactor metagenome</name>
    <dbReference type="NCBI Taxonomy" id="1076179"/>
    <lineage>
        <taxon>unclassified sequences</taxon>
        <taxon>metagenomes</taxon>
        <taxon>ecological metagenomes</taxon>
    </lineage>
</organism>
<dbReference type="EMBL" id="VSSQ01040355">
    <property type="protein sequence ID" value="MPM93579.1"/>
    <property type="molecule type" value="Genomic_DNA"/>
</dbReference>
<dbReference type="AlphaFoldDB" id="A0A645DWB5"/>
<proteinExistence type="predicted"/>